<proteinExistence type="predicted"/>
<dbReference type="Proteomes" id="UP000460561">
    <property type="component" value="Unassembled WGS sequence"/>
</dbReference>
<feature type="domain" description="MPN" evidence="6">
    <location>
        <begin position="20"/>
        <end position="148"/>
    </location>
</feature>
<evidence type="ECO:0000256" key="1">
    <source>
        <dbReference type="ARBA" id="ARBA00022670"/>
    </source>
</evidence>
<dbReference type="PANTHER" id="PTHR34858">
    <property type="entry name" value="CYSO-CYSTEINE PEPTIDASE"/>
    <property type="match status" value="1"/>
</dbReference>
<evidence type="ECO:0000256" key="3">
    <source>
        <dbReference type="ARBA" id="ARBA00022801"/>
    </source>
</evidence>
<reference evidence="7 8" key="1">
    <citation type="submission" date="2019-12" db="EMBL/GenBank/DDBJ databases">
        <title>Genomic-based taxomic classification of the family Erythrobacteraceae.</title>
        <authorList>
            <person name="Xu L."/>
        </authorList>
    </citation>
    <scope>NUCLEOTIDE SEQUENCE [LARGE SCALE GENOMIC DNA]</scope>
    <source>
        <strain evidence="7 8">DSM 18604</strain>
    </source>
</reference>
<dbReference type="InterPro" id="IPR000555">
    <property type="entry name" value="JAMM/MPN+_dom"/>
</dbReference>
<keyword evidence="2" id="KW-0479">Metal-binding</keyword>
<keyword evidence="1" id="KW-0645">Protease</keyword>
<dbReference type="InterPro" id="IPR037518">
    <property type="entry name" value="MPN"/>
</dbReference>
<dbReference type="InterPro" id="IPR051929">
    <property type="entry name" value="VirAsm_ModProt"/>
</dbReference>
<dbReference type="Gene3D" id="3.40.140.10">
    <property type="entry name" value="Cytidine Deaminase, domain 2"/>
    <property type="match status" value="1"/>
</dbReference>
<comment type="caution">
    <text evidence="7">The sequence shown here is derived from an EMBL/GenBank/DDBJ whole genome shotgun (WGS) entry which is preliminary data.</text>
</comment>
<protein>
    <submittedName>
        <fullName evidence="7">Peptidase</fullName>
    </submittedName>
</protein>
<keyword evidence="8" id="KW-1185">Reference proteome</keyword>
<dbReference type="AlphaFoldDB" id="A0A845AAD8"/>
<name>A0A845AAD8_9SPHN</name>
<gene>
    <name evidence="7" type="ORF">GRI39_06875</name>
</gene>
<evidence type="ECO:0000313" key="7">
    <source>
        <dbReference type="EMBL" id="MXP25765.1"/>
    </source>
</evidence>
<evidence type="ECO:0000259" key="6">
    <source>
        <dbReference type="PROSITE" id="PS50249"/>
    </source>
</evidence>
<organism evidence="7 8">
    <name type="scientific">Altericroceibacterium indicum</name>
    <dbReference type="NCBI Taxonomy" id="374177"/>
    <lineage>
        <taxon>Bacteria</taxon>
        <taxon>Pseudomonadati</taxon>
        <taxon>Pseudomonadota</taxon>
        <taxon>Alphaproteobacteria</taxon>
        <taxon>Sphingomonadales</taxon>
        <taxon>Erythrobacteraceae</taxon>
        <taxon>Altericroceibacterium</taxon>
    </lineage>
</organism>
<dbReference type="Pfam" id="PF14464">
    <property type="entry name" value="Prok-JAB"/>
    <property type="match status" value="1"/>
</dbReference>
<dbReference type="GO" id="GO:0008270">
    <property type="term" value="F:zinc ion binding"/>
    <property type="evidence" value="ECO:0007669"/>
    <property type="project" value="TreeGrafter"/>
</dbReference>
<evidence type="ECO:0000256" key="4">
    <source>
        <dbReference type="ARBA" id="ARBA00022833"/>
    </source>
</evidence>
<dbReference type="SMART" id="SM00232">
    <property type="entry name" value="JAB_MPN"/>
    <property type="match status" value="1"/>
</dbReference>
<dbReference type="EMBL" id="WTYQ01000002">
    <property type="protein sequence ID" value="MXP25765.1"/>
    <property type="molecule type" value="Genomic_DNA"/>
</dbReference>
<keyword evidence="5" id="KW-0482">Metalloprotease</keyword>
<dbReference type="GO" id="GO:0008235">
    <property type="term" value="F:metalloexopeptidase activity"/>
    <property type="evidence" value="ECO:0007669"/>
    <property type="project" value="TreeGrafter"/>
</dbReference>
<sequence length="148" mass="15812">MGSDIQRDKARTRQITSSSIIIRKKALIAISQAAERAFPEEACGLLLGENGSITSAIAVANVAAEPTRHFEIEPQALINAYRAQRQGGPQVIGYFHSHPVGRAAPSATDQAMASGDGKVWAIIAKGDVTFWTDDPEGFAELSYRVGDS</sequence>
<evidence type="ECO:0000313" key="8">
    <source>
        <dbReference type="Proteomes" id="UP000460561"/>
    </source>
</evidence>
<accession>A0A845AAD8</accession>
<dbReference type="GO" id="GO:0006508">
    <property type="term" value="P:proteolysis"/>
    <property type="evidence" value="ECO:0007669"/>
    <property type="project" value="UniProtKB-KW"/>
</dbReference>
<evidence type="ECO:0000256" key="5">
    <source>
        <dbReference type="ARBA" id="ARBA00023049"/>
    </source>
</evidence>
<evidence type="ECO:0000256" key="2">
    <source>
        <dbReference type="ARBA" id="ARBA00022723"/>
    </source>
</evidence>
<dbReference type="OrthoDB" id="9802958at2"/>
<dbReference type="PROSITE" id="PS50249">
    <property type="entry name" value="MPN"/>
    <property type="match status" value="1"/>
</dbReference>
<dbReference type="SUPFAM" id="SSF102712">
    <property type="entry name" value="JAB1/MPN domain"/>
    <property type="match status" value="1"/>
</dbReference>
<dbReference type="InterPro" id="IPR028090">
    <property type="entry name" value="JAB_dom_prok"/>
</dbReference>
<keyword evidence="3" id="KW-0378">Hydrolase</keyword>
<keyword evidence="4" id="KW-0862">Zinc</keyword>
<dbReference type="PANTHER" id="PTHR34858:SF1">
    <property type="entry name" value="CYSO-CYSTEINE PEPTIDASE"/>
    <property type="match status" value="1"/>
</dbReference>
<dbReference type="CDD" id="cd08070">
    <property type="entry name" value="MPN_like"/>
    <property type="match status" value="1"/>
</dbReference>